<dbReference type="AlphaFoldDB" id="A0A9D3T2P4"/>
<reference evidence="2" key="1">
    <citation type="submission" date="2021-01" db="EMBL/GenBank/DDBJ databases">
        <authorList>
            <person name="Zahm M."/>
            <person name="Roques C."/>
            <person name="Cabau C."/>
            <person name="Klopp C."/>
            <person name="Donnadieu C."/>
            <person name="Jouanno E."/>
            <person name="Lampietro C."/>
            <person name="Louis A."/>
            <person name="Herpin A."/>
            <person name="Echchiki A."/>
            <person name="Berthelot C."/>
            <person name="Parey E."/>
            <person name="Roest-Crollius H."/>
            <person name="Braasch I."/>
            <person name="Postlethwait J."/>
            <person name="Bobe J."/>
            <person name="Montfort J."/>
            <person name="Bouchez O."/>
            <person name="Begum T."/>
            <person name="Mejri S."/>
            <person name="Adams A."/>
            <person name="Chen W.-J."/>
            <person name="Guiguen Y."/>
        </authorList>
    </citation>
    <scope>NUCLEOTIDE SEQUENCE</scope>
    <source>
        <strain evidence="2">YG-15Mar2019-1</strain>
        <tissue evidence="2">Brain</tissue>
    </source>
</reference>
<evidence type="ECO:0000313" key="3">
    <source>
        <dbReference type="Proteomes" id="UP001046870"/>
    </source>
</evidence>
<dbReference type="Proteomes" id="UP001046870">
    <property type="component" value="Chromosome 21"/>
</dbReference>
<dbReference type="Gene3D" id="1.20.5.430">
    <property type="match status" value="1"/>
</dbReference>
<proteinExistence type="inferred from homology"/>
<protein>
    <submittedName>
        <fullName evidence="2">Uncharacterized protein</fullName>
    </submittedName>
</protein>
<dbReference type="OrthoDB" id="4159489at2759"/>
<comment type="caution">
    <text evidence="2">The sequence shown here is derived from an EMBL/GenBank/DDBJ whole genome shotgun (WGS) entry which is preliminary data.</text>
</comment>
<evidence type="ECO:0000256" key="1">
    <source>
        <dbReference type="ARBA" id="ARBA00006349"/>
    </source>
</evidence>
<sequence length="98" mass="10759">MAESNSKAAQDLSEFMETTMQNLQSKFQAMSDQIVSRNILYISLPQLPDQRIPIIPAVADAYICLPGRNGGTSDIKVTLSNTKGESRYQCAEVGTTME</sequence>
<organism evidence="2 3">
    <name type="scientific">Megalops atlanticus</name>
    <name type="common">Tarpon</name>
    <name type="synonym">Clupea gigantea</name>
    <dbReference type="NCBI Taxonomy" id="7932"/>
    <lineage>
        <taxon>Eukaryota</taxon>
        <taxon>Metazoa</taxon>
        <taxon>Chordata</taxon>
        <taxon>Craniata</taxon>
        <taxon>Vertebrata</taxon>
        <taxon>Euteleostomi</taxon>
        <taxon>Actinopterygii</taxon>
        <taxon>Neopterygii</taxon>
        <taxon>Teleostei</taxon>
        <taxon>Elopiformes</taxon>
        <taxon>Megalopidae</taxon>
        <taxon>Megalops</taxon>
    </lineage>
</organism>
<dbReference type="GO" id="GO:0003714">
    <property type="term" value="F:transcription corepressor activity"/>
    <property type="evidence" value="ECO:0007669"/>
    <property type="project" value="InterPro"/>
</dbReference>
<evidence type="ECO:0000313" key="2">
    <source>
        <dbReference type="EMBL" id="KAG7458161.1"/>
    </source>
</evidence>
<gene>
    <name evidence="2" type="ORF">MATL_G00235180</name>
</gene>
<dbReference type="InterPro" id="IPR009643">
    <property type="entry name" value="HS1-bd"/>
</dbReference>
<dbReference type="EMBL" id="JAFDVH010000021">
    <property type="protein sequence ID" value="KAG7458161.1"/>
    <property type="molecule type" value="Genomic_DNA"/>
</dbReference>
<name>A0A9D3T2P4_MEGAT</name>
<keyword evidence="3" id="KW-1185">Reference proteome</keyword>
<accession>A0A9D3T2P4</accession>
<dbReference type="Pfam" id="PF06825">
    <property type="entry name" value="HSBP1"/>
    <property type="match status" value="1"/>
</dbReference>
<comment type="similarity">
    <text evidence="1">Belongs to the HSBP1 family.</text>
</comment>